<feature type="transmembrane region" description="Helical" evidence="10">
    <location>
        <begin position="194"/>
        <end position="213"/>
    </location>
</feature>
<dbReference type="EMBL" id="CP036349">
    <property type="protein sequence ID" value="QDV74979.1"/>
    <property type="molecule type" value="Genomic_DNA"/>
</dbReference>
<keyword evidence="9 10" id="KW-0472">Membrane</keyword>
<feature type="transmembrane region" description="Helical" evidence="10">
    <location>
        <begin position="119"/>
        <end position="140"/>
    </location>
</feature>
<dbReference type="Pfam" id="PF04973">
    <property type="entry name" value="NMN_transporter"/>
    <property type="match status" value="1"/>
</dbReference>
<keyword evidence="6" id="KW-1003">Cell membrane</keyword>
<dbReference type="KEGG" id="bmei:Spa11_31880"/>
<comment type="function">
    <text evidence="1">Required for nicotinamide riboside transport across the inner membrane.</text>
</comment>
<gene>
    <name evidence="11" type="primary">pnuC</name>
    <name evidence="11" type="ORF">Spa11_31880</name>
</gene>
<dbReference type="GO" id="GO:0005886">
    <property type="term" value="C:plasma membrane"/>
    <property type="evidence" value="ECO:0007669"/>
    <property type="project" value="UniProtKB-SubCell"/>
</dbReference>
<feature type="transmembrane region" description="Helical" evidence="10">
    <location>
        <begin position="62"/>
        <end position="83"/>
    </location>
</feature>
<evidence type="ECO:0000313" key="11">
    <source>
        <dbReference type="EMBL" id="QDV74979.1"/>
    </source>
</evidence>
<feature type="transmembrane region" description="Helical" evidence="10">
    <location>
        <begin position="89"/>
        <end position="107"/>
    </location>
</feature>
<reference evidence="11 12" key="1">
    <citation type="submission" date="2019-02" db="EMBL/GenBank/DDBJ databases">
        <title>Deep-cultivation of Planctomycetes and their phenomic and genomic characterization uncovers novel biology.</title>
        <authorList>
            <person name="Wiegand S."/>
            <person name="Jogler M."/>
            <person name="Boedeker C."/>
            <person name="Pinto D."/>
            <person name="Vollmers J."/>
            <person name="Rivas-Marin E."/>
            <person name="Kohn T."/>
            <person name="Peeters S.H."/>
            <person name="Heuer A."/>
            <person name="Rast P."/>
            <person name="Oberbeckmann S."/>
            <person name="Bunk B."/>
            <person name="Jeske O."/>
            <person name="Meyerdierks A."/>
            <person name="Storesund J.E."/>
            <person name="Kallscheuer N."/>
            <person name="Luecker S."/>
            <person name="Lage O.M."/>
            <person name="Pohl T."/>
            <person name="Merkel B.J."/>
            <person name="Hornburger P."/>
            <person name="Mueller R.-W."/>
            <person name="Bruemmer F."/>
            <person name="Labrenz M."/>
            <person name="Spormann A.M."/>
            <person name="Op den Camp H."/>
            <person name="Overmann J."/>
            <person name="Amann R."/>
            <person name="Jetten M.S.M."/>
            <person name="Mascher T."/>
            <person name="Medema M.H."/>
            <person name="Devos D.P."/>
            <person name="Kaster A.-K."/>
            <person name="Ovreas L."/>
            <person name="Rohde M."/>
            <person name="Galperin M.Y."/>
            <person name="Jogler C."/>
        </authorList>
    </citation>
    <scope>NUCLEOTIDE SEQUENCE [LARGE SCALE GENOMIC DNA]</scope>
    <source>
        <strain evidence="11 12">Spa11</strain>
    </source>
</reference>
<evidence type="ECO:0000256" key="4">
    <source>
        <dbReference type="ARBA" id="ARBA00017522"/>
    </source>
</evidence>
<dbReference type="NCBIfam" id="TIGR01528">
    <property type="entry name" value="NMN_trans_PnuC"/>
    <property type="match status" value="1"/>
</dbReference>
<dbReference type="PANTHER" id="PTHR36122">
    <property type="entry name" value="NICOTINAMIDE RIBOSIDE TRANSPORTER PNUC"/>
    <property type="match status" value="1"/>
</dbReference>
<organism evidence="11 12">
    <name type="scientific">Botrimarina mediterranea</name>
    <dbReference type="NCBI Taxonomy" id="2528022"/>
    <lineage>
        <taxon>Bacteria</taxon>
        <taxon>Pseudomonadati</taxon>
        <taxon>Planctomycetota</taxon>
        <taxon>Planctomycetia</taxon>
        <taxon>Pirellulales</taxon>
        <taxon>Lacipirellulaceae</taxon>
        <taxon>Botrimarina</taxon>
    </lineage>
</organism>
<dbReference type="AlphaFoldDB" id="A0A518KB20"/>
<dbReference type="Proteomes" id="UP000316426">
    <property type="component" value="Chromosome"/>
</dbReference>
<evidence type="ECO:0000256" key="5">
    <source>
        <dbReference type="ARBA" id="ARBA00022448"/>
    </source>
</evidence>
<protein>
    <recommendedName>
        <fullName evidence="4">Nicotinamide riboside transporter PnuC</fullName>
    </recommendedName>
</protein>
<comment type="similarity">
    <text evidence="3">Belongs to the nicotinamide ribonucleoside (NR) uptake permease (TC 4.B.1) family.</text>
</comment>
<evidence type="ECO:0000256" key="6">
    <source>
        <dbReference type="ARBA" id="ARBA00022475"/>
    </source>
</evidence>
<evidence type="ECO:0000256" key="3">
    <source>
        <dbReference type="ARBA" id="ARBA00006669"/>
    </source>
</evidence>
<dbReference type="GO" id="GO:0034257">
    <property type="term" value="F:nicotinamide riboside transmembrane transporter activity"/>
    <property type="evidence" value="ECO:0007669"/>
    <property type="project" value="InterPro"/>
</dbReference>
<evidence type="ECO:0000256" key="10">
    <source>
        <dbReference type="SAM" id="Phobius"/>
    </source>
</evidence>
<keyword evidence="5" id="KW-0813">Transport</keyword>
<sequence>MLAHRSPALQSENLLTGILTLMVCVLALFGGASGAASWLEATSFVTGAACVWLTVKENVWNFPIGLVNVTTFSVVFFQARLYADAGLQIVYFALGVAGWMMWLHGGANRSPLKVTRAPLVECVLSAVFVSLGTIALWSLLTNVGGSASFWDALTTSLSLASQWLLNRKRVESWLGWILVDVIYVPLYLCKELYLTALLYAVFLAMAVVGLKAWTNSWRLQVNAQEDSGAYQAILT</sequence>
<evidence type="ECO:0000256" key="2">
    <source>
        <dbReference type="ARBA" id="ARBA00004651"/>
    </source>
</evidence>
<keyword evidence="8 10" id="KW-1133">Transmembrane helix</keyword>
<name>A0A518KB20_9BACT</name>
<evidence type="ECO:0000256" key="9">
    <source>
        <dbReference type="ARBA" id="ARBA00023136"/>
    </source>
</evidence>
<keyword evidence="7 10" id="KW-0812">Transmembrane</keyword>
<dbReference type="InterPro" id="IPR006419">
    <property type="entry name" value="NMN_transpt_PnuC"/>
</dbReference>
<evidence type="ECO:0000256" key="8">
    <source>
        <dbReference type="ARBA" id="ARBA00022989"/>
    </source>
</evidence>
<evidence type="ECO:0000256" key="7">
    <source>
        <dbReference type="ARBA" id="ARBA00022692"/>
    </source>
</evidence>
<accession>A0A518KB20</accession>
<proteinExistence type="inferred from homology"/>
<comment type="subcellular location">
    <subcellularLocation>
        <location evidence="2">Cell membrane</location>
        <topology evidence="2">Multi-pass membrane protein</topology>
    </subcellularLocation>
</comment>
<evidence type="ECO:0000313" key="12">
    <source>
        <dbReference type="Proteomes" id="UP000316426"/>
    </source>
</evidence>
<evidence type="ECO:0000256" key="1">
    <source>
        <dbReference type="ARBA" id="ARBA00002672"/>
    </source>
</evidence>
<keyword evidence="12" id="KW-1185">Reference proteome</keyword>
<dbReference type="PANTHER" id="PTHR36122:SF2">
    <property type="entry name" value="NICOTINAMIDE RIBOSIDE TRANSPORTER PNUC"/>
    <property type="match status" value="1"/>
</dbReference>
<feature type="transmembrane region" description="Helical" evidence="10">
    <location>
        <begin position="12"/>
        <end position="29"/>
    </location>
</feature>